<feature type="repeat" description="PPR" evidence="6">
    <location>
        <begin position="246"/>
        <end position="276"/>
    </location>
</feature>
<dbReference type="Pfam" id="PF20431">
    <property type="entry name" value="E_motif"/>
    <property type="match status" value="1"/>
</dbReference>
<dbReference type="FunFam" id="1.25.40.10:FF:000344">
    <property type="entry name" value="Pentatricopeptide repeat-containing protein"/>
    <property type="match status" value="1"/>
</dbReference>
<keyword evidence="11" id="KW-1185">Reference proteome</keyword>
<evidence type="ECO:0000256" key="4">
    <source>
        <dbReference type="ARBA" id="ARBA00022833"/>
    </source>
</evidence>
<dbReference type="InterPro" id="IPR011990">
    <property type="entry name" value="TPR-like_helical_dom_sf"/>
</dbReference>
<dbReference type="PROSITE" id="PS51375">
    <property type="entry name" value="PPR"/>
    <property type="match status" value="6"/>
</dbReference>
<dbReference type="InterPro" id="IPR036855">
    <property type="entry name" value="Znf_CCCH_sf"/>
</dbReference>
<feature type="region of interest" description="Disordered" evidence="8">
    <location>
        <begin position="1005"/>
        <end position="1027"/>
    </location>
</feature>
<feature type="repeat" description="PPR" evidence="6">
    <location>
        <begin position="179"/>
        <end position="213"/>
    </location>
</feature>
<name>A0A9R1VPE5_LACSA</name>
<feature type="repeat" description="PPR" evidence="6">
    <location>
        <begin position="509"/>
        <end position="543"/>
    </location>
</feature>
<gene>
    <name evidence="10" type="ORF">LSAT_V11C400168440</name>
</gene>
<evidence type="ECO:0000256" key="8">
    <source>
        <dbReference type="SAM" id="MobiDB-lite"/>
    </source>
</evidence>
<feature type="zinc finger region" description="C3H1-type" evidence="7">
    <location>
        <begin position="902"/>
        <end position="929"/>
    </location>
</feature>
<dbReference type="SMART" id="SM00356">
    <property type="entry name" value="ZnF_C3H1"/>
    <property type="match status" value="3"/>
</dbReference>
<dbReference type="Gene3D" id="4.10.1000.10">
    <property type="entry name" value="Zinc finger, CCCH-type"/>
    <property type="match status" value="1"/>
</dbReference>
<protein>
    <recommendedName>
        <fullName evidence="9">C3H1-type domain-containing protein</fullName>
    </recommendedName>
</protein>
<feature type="domain" description="C3H1-type" evidence="9">
    <location>
        <begin position="956"/>
        <end position="983"/>
    </location>
</feature>
<proteinExistence type="inferred from homology"/>
<sequence>MNKSYSEPNYQTFAATIKSFAAKANIKFGKCLHSSVIKLGLQSCVIVSKSLLNMYAKCKALDDCHILFNQITHPDAVTWNIMLSGLAGTRVHDIEVMKLYKTMNLVQHFKPSSVTVAIVLPVCVRLKGLRLGKSIHSYVIKSGLESQTLVGNALVSLYFKLGCVSGDAYQVFDEVSERDVVSWNAMVAGLVENGLFLEAFSMFRQMIVEGTSPNYATIANILPVSTYHFGKEIHCYTIRREELFLDISIANSLLRFYSNIGQMKEAESLFKRMHSKDLVSWNSMIAGYTSNGEWLKALEFFQKFNSLNLAKPDSVTFLTLLSTCTNLQNLKFGKQIHGYIIRHFNLYNMTSVSNSLINFYSKCGDLVSAFHTFSLIQTKDLISWNSILLTLAEGQLVVDFLDQLHSMFMEGVKPDSITIITTLQLRGMVKEAHGFSLRSHLLLNSKEPTLGNALIDAYSKSENMEYALKVFKNLSTRNIITSNSLLSGYVNSGSHEDASIIFKNMIERDLTTWNLMIRVYAEHGYTDEAVNLLHELQNHEIKPDSMTIMSILPVVNQMVSMDMVKQCHGYVVRACFQDVQLKGALLDSYSKCGSINYACKIFETSVYKDLVMFTSMVGGYSMHGMGEEALRVYFQMLENGGKPDHVVITSVLSGCSHAGLVDQGLKIFDSIDHVHGLQPTMEQYVCVVDLLARNGRINEAYSFIKNMAVEPNANVWGALLGACKNHDDVEMGCVVSDHLLGIEDNNMGNYVVMSNIYAAKDKWDEVLEIRKLMKRKDLKKPAGCSWIEVDGRKNVFIAGDTSHPLRTSIVNMLENFDKQVNERFQLSSRIPLNHLPRCREGSSETEGGLSFDFEEPTASLAAIHQSADRNSNNDNNVSSASAVNVNSASGDNPASNFPGRRSYRQTVCRHWLRGLCMKGEACGFLHQYDKSRMPICRFFRLYGECRQQDCVYKHTTEDIKECNMYKLGFCPNGPDCRYRHAKLPGPPPPVQDVLQKVHQLNSSHGNPNRFFQNRNSNHSQQSEKSQFPQGIRFSNVKNIILKDVFGCITSFLVVLKLNACIVGESFPYNALNGD</sequence>
<dbReference type="PROSITE" id="PS50103">
    <property type="entry name" value="ZF_C3H1"/>
    <property type="match status" value="2"/>
</dbReference>
<dbReference type="FunFam" id="1.25.40.10:FF:000090">
    <property type="entry name" value="Pentatricopeptide repeat-containing protein, chloroplastic"/>
    <property type="match status" value="1"/>
</dbReference>
<dbReference type="Proteomes" id="UP000235145">
    <property type="component" value="Unassembled WGS sequence"/>
</dbReference>
<dbReference type="GO" id="GO:0003723">
    <property type="term" value="F:RNA binding"/>
    <property type="evidence" value="ECO:0007669"/>
    <property type="project" value="InterPro"/>
</dbReference>
<reference evidence="10 11" key="1">
    <citation type="journal article" date="2017" name="Nat. Commun.">
        <title>Genome assembly with in vitro proximity ligation data and whole-genome triplication in lettuce.</title>
        <authorList>
            <person name="Reyes-Chin-Wo S."/>
            <person name="Wang Z."/>
            <person name="Yang X."/>
            <person name="Kozik A."/>
            <person name="Arikit S."/>
            <person name="Song C."/>
            <person name="Xia L."/>
            <person name="Froenicke L."/>
            <person name="Lavelle D.O."/>
            <person name="Truco M.J."/>
            <person name="Xia R."/>
            <person name="Zhu S."/>
            <person name="Xu C."/>
            <person name="Xu H."/>
            <person name="Xu X."/>
            <person name="Cox K."/>
            <person name="Korf I."/>
            <person name="Meyers B.C."/>
            <person name="Michelmore R.W."/>
        </authorList>
    </citation>
    <scope>NUCLEOTIDE SEQUENCE [LARGE SCALE GENOMIC DNA]</scope>
    <source>
        <strain evidence="11">cv. Salinas</strain>
        <tissue evidence="10">Seedlings</tissue>
    </source>
</reference>
<evidence type="ECO:0000259" key="9">
    <source>
        <dbReference type="PROSITE" id="PS50103"/>
    </source>
</evidence>
<dbReference type="FunFam" id="4.10.1000.10:FF:000017">
    <property type="entry name" value="Cleavage and polyadenylation specificity factor 30 kDa subunit"/>
    <property type="match status" value="1"/>
</dbReference>
<feature type="repeat" description="PPR" evidence="6">
    <location>
        <begin position="277"/>
        <end position="311"/>
    </location>
</feature>
<dbReference type="PANTHER" id="PTHR47926">
    <property type="entry name" value="PENTATRICOPEPTIDE REPEAT-CONTAINING PROTEIN"/>
    <property type="match status" value="1"/>
</dbReference>
<feature type="repeat" description="PPR" evidence="6">
    <location>
        <begin position="609"/>
        <end position="643"/>
    </location>
</feature>
<evidence type="ECO:0000313" key="10">
    <source>
        <dbReference type="EMBL" id="KAJ0211192.1"/>
    </source>
</evidence>
<keyword evidence="1 7" id="KW-0479">Metal-binding</keyword>
<keyword evidence="2" id="KW-0677">Repeat</keyword>
<evidence type="ECO:0000256" key="3">
    <source>
        <dbReference type="ARBA" id="ARBA00022771"/>
    </source>
</evidence>
<accession>A0A9R1VPE5</accession>
<feature type="zinc finger region" description="C3H1-type" evidence="7">
    <location>
        <begin position="956"/>
        <end position="983"/>
    </location>
</feature>
<feature type="repeat" description="PPR" evidence="6">
    <location>
        <begin position="478"/>
        <end position="508"/>
    </location>
</feature>
<evidence type="ECO:0000256" key="7">
    <source>
        <dbReference type="PROSITE-ProRule" id="PRU00723"/>
    </source>
</evidence>
<dbReference type="PANTHER" id="PTHR47926:SF481">
    <property type="entry name" value="TETRATRICOPEPTIDE-LIKE HELICAL DOMAIN SUPERFAMILY"/>
    <property type="match status" value="1"/>
</dbReference>
<dbReference type="InterPro" id="IPR046848">
    <property type="entry name" value="E_motif"/>
</dbReference>
<dbReference type="Pfam" id="PF13041">
    <property type="entry name" value="PPR_2"/>
    <property type="match status" value="2"/>
</dbReference>
<dbReference type="InterPro" id="IPR046960">
    <property type="entry name" value="PPR_At4g14850-like_plant"/>
</dbReference>
<dbReference type="InterPro" id="IPR000571">
    <property type="entry name" value="Znf_CCCH"/>
</dbReference>
<comment type="similarity">
    <text evidence="5">Belongs to the PPR family. PCMP-E subfamily.</text>
</comment>
<comment type="caution">
    <text evidence="10">The sequence shown here is derived from an EMBL/GenBank/DDBJ whole genome shotgun (WGS) entry which is preliminary data.</text>
</comment>
<dbReference type="GO" id="GO:0008270">
    <property type="term" value="F:zinc ion binding"/>
    <property type="evidence" value="ECO:0007669"/>
    <property type="project" value="UniProtKB-KW"/>
</dbReference>
<evidence type="ECO:0000256" key="1">
    <source>
        <dbReference type="ARBA" id="ARBA00022723"/>
    </source>
</evidence>
<dbReference type="GO" id="GO:0009451">
    <property type="term" value="P:RNA modification"/>
    <property type="evidence" value="ECO:0007669"/>
    <property type="project" value="InterPro"/>
</dbReference>
<keyword evidence="3 7" id="KW-0863">Zinc-finger</keyword>
<organism evidence="10 11">
    <name type="scientific">Lactuca sativa</name>
    <name type="common">Garden lettuce</name>
    <dbReference type="NCBI Taxonomy" id="4236"/>
    <lineage>
        <taxon>Eukaryota</taxon>
        <taxon>Viridiplantae</taxon>
        <taxon>Streptophyta</taxon>
        <taxon>Embryophyta</taxon>
        <taxon>Tracheophyta</taxon>
        <taxon>Spermatophyta</taxon>
        <taxon>Magnoliopsida</taxon>
        <taxon>eudicotyledons</taxon>
        <taxon>Gunneridae</taxon>
        <taxon>Pentapetalae</taxon>
        <taxon>asterids</taxon>
        <taxon>campanulids</taxon>
        <taxon>Asterales</taxon>
        <taxon>Asteraceae</taxon>
        <taxon>Cichorioideae</taxon>
        <taxon>Cichorieae</taxon>
        <taxon>Lactucinae</taxon>
        <taxon>Lactuca</taxon>
    </lineage>
</organism>
<keyword evidence="4 7" id="KW-0862">Zinc</keyword>
<dbReference type="FunFam" id="1.25.40.10:FF:000412">
    <property type="entry name" value="Putative pentatricopeptide repeat-containing protein"/>
    <property type="match status" value="1"/>
</dbReference>
<feature type="domain" description="C3H1-type" evidence="9">
    <location>
        <begin position="902"/>
        <end position="929"/>
    </location>
</feature>
<dbReference type="FunFam" id="1.25.40.10:FF:000361">
    <property type="entry name" value="Pentatricopeptide repeat-containing protein chloroplastic"/>
    <property type="match status" value="1"/>
</dbReference>
<dbReference type="NCBIfam" id="TIGR00756">
    <property type="entry name" value="PPR"/>
    <property type="match status" value="5"/>
</dbReference>
<dbReference type="AlphaFoldDB" id="A0A9R1VPE5"/>
<dbReference type="SUPFAM" id="SSF90229">
    <property type="entry name" value="CCCH zinc finger"/>
    <property type="match status" value="1"/>
</dbReference>
<evidence type="ECO:0000256" key="2">
    <source>
        <dbReference type="ARBA" id="ARBA00022737"/>
    </source>
</evidence>
<evidence type="ECO:0000256" key="6">
    <source>
        <dbReference type="PROSITE-ProRule" id="PRU00708"/>
    </source>
</evidence>
<dbReference type="EMBL" id="NBSK02000004">
    <property type="protein sequence ID" value="KAJ0211192.1"/>
    <property type="molecule type" value="Genomic_DNA"/>
</dbReference>
<dbReference type="InterPro" id="IPR002885">
    <property type="entry name" value="PPR_rpt"/>
</dbReference>
<evidence type="ECO:0000313" key="11">
    <source>
        <dbReference type="Proteomes" id="UP000235145"/>
    </source>
</evidence>
<feature type="compositionally biased region" description="Low complexity" evidence="8">
    <location>
        <begin position="868"/>
        <end position="892"/>
    </location>
</feature>
<dbReference type="Gene3D" id="1.25.40.10">
    <property type="entry name" value="Tetratricopeptide repeat domain"/>
    <property type="match status" value="6"/>
</dbReference>
<evidence type="ECO:0000256" key="5">
    <source>
        <dbReference type="ARBA" id="ARBA00061659"/>
    </source>
</evidence>
<dbReference type="Pfam" id="PF01535">
    <property type="entry name" value="PPR"/>
    <property type="match status" value="6"/>
</dbReference>
<feature type="region of interest" description="Disordered" evidence="8">
    <location>
        <begin position="868"/>
        <end position="899"/>
    </location>
</feature>